<dbReference type="EMBL" id="JAFHDT010000013">
    <property type="protein sequence ID" value="KAI7801258.1"/>
    <property type="molecule type" value="Genomic_DNA"/>
</dbReference>
<evidence type="ECO:0000313" key="2">
    <source>
        <dbReference type="EMBL" id="KAI7801258.1"/>
    </source>
</evidence>
<name>A0A9W7WKX3_TRIRA</name>
<evidence type="ECO:0000256" key="1">
    <source>
        <dbReference type="SAM" id="MobiDB-lite"/>
    </source>
</evidence>
<proteinExistence type="predicted"/>
<dbReference type="AlphaFoldDB" id="A0A9W7WKX3"/>
<dbReference type="Proteomes" id="UP001059041">
    <property type="component" value="Linkage Group LG13"/>
</dbReference>
<feature type="region of interest" description="Disordered" evidence="1">
    <location>
        <begin position="1"/>
        <end position="21"/>
    </location>
</feature>
<reference evidence="2" key="1">
    <citation type="submission" date="2021-02" db="EMBL/GenBank/DDBJ databases">
        <title>Comparative genomics reveals that relaxation of natural selection precedes convergent phenotypic evolution of cavefish.</title>
        <authorList>
            <person name="Peng Z."/>
        </authorList>
    </citation>
    <scope>NUCLEOTIDE SEQUENCE</scope>
    <source>
        <tissue evidence="2">Muscle</tissue>
    </source>
</reference>
<evidence type="ECO:0000313" key="3">
    <source>
        <dbReference type="Proteomes" id="UP001059041"/>
    </source>
</evidence>
<protein>
    <submittedName>
        <fullName evidence="2">Uncharacterized protein</fullName>
    </submittedName>
</protein>
<sequence>MKEDRETEQNGAADPGKRTRLQTPVPSIKCILLEVYHPSVKCAFQSSAQSGLLDSTRLRTADLFLIQMQWEYMESR</sequence>
<accession>A0A9W7WKX3</accession>
<keyword evidence="3" id="KW-1185">Reference proteome</keyword>
<organism evidence="2 3">
    <name type="scientific">Triplophysa rosa</name>
    <name type="common">Cave loach</name>
    <dbReference type="NCBI Taxonomy" id="992332"/>
    <lineage>
        <taxon>Eukaryota</taxon>
        <taxon>Metazoa</taxon>
        <taxon>Chordata</taxon>
        <taxon>Craniata</taxon>
        <taxon>Vertebrata</taxon>
        <taxon>Euteleostomi</taxon>
        <taxon>Actinopterygii</taxon>
        <taxon>Neopterygii</taxon>
        <taxon>Teleostei</taxon>
        <taxon>Ostariophysi</taxon>
        <taxon>Cypriniformes</taxon>
        <taxon>Nemacheilidae</taxon>
        <taxon>Triplophysa</taxon>
    </lineage>
</organism>
<gene>
    <name evidence="2" type="ORF">IRJ41_001738</name>
</gene>
<comment type="caution">
    <text evidence="2">The sequence shown here is derived from an EMBL/GenBank/DDBJ whole genome shotgun (WGS) entry which is preliminary data.</text>
</comment>